<reference evidence="7 8" key="1">
    <citation type="submission" date="2020-08" db="EMBL/GenBank/DDBJ databases">
        <title>Genomic Encyclopedia of Type Strains, Phase IV (KMG-IV): sequencing the most valuable type-strain genomes for metagenomic binning, comparative biology and taxonomic classification.</title>
        <authorList>
            <person name="Goeker M."/>
        </authorList>
    </citation>
    <scope>NUCLEOTIDE SEQUENCE [LARGE SCALE GENOMIC DNA]</scope>
    <source>
        <strain evidence="7 8">DSM 12706</strain>
    </source>
</reference>
<evidence type="ECO:0000256" key="5">
    <source>
        <dbReference type="ARBA" id="ARBA00023136"/>
    </source>
</evidence>
<keyword evidence="3 6" id="KW-0812">Transmembrane</keyword>
<feature type="transmembrane region" description="Helical" evidence="6">
    <location>
        <begin position="443"/>
        <end position="458"/>
    </location>
</feature>
<organism evidence="7 8">
    <name type="scientific">Rhodopseudomonas rhenobacensis</name>
    <dbReference type="NCBI Taxonomy" id="87461"/>
    <lineage>
        <taxon>Bacteria</taxon>
        <taxon>Pseudomonadati</taxon>
        <taxon>Pseudomonadota</taxon>
        <taxon>Alphaproteobacteria</taxon>
        <taxon>Hyphomicrobiales</taxon>
        <taxon>Nitrobacteraceae</taxon>
        <taxon>Rhodopseudomonas</taxon>
    </lineage>
</organism>
<dbReference type="InterPro" id="IPR023214">
    <property type="entry name" value="HAD_sf"/>
</dbReference>
<dbReference type="CDD" id="cd13963">
    <property type="entry name" value="PT_UbiA_2"/>
    <property type="match status" value="1"/>
</dbReference>
<keyword evidence="7" id="KW-0808">Transferase</keyword>
<dbReference type="RefSeq" id="WP_246432874.1">
    <property type="nucleotide sequence ID" value="NZ_JACHIH010000008.1"/>
</dbReference>
<protein>
    <submittedName>
        <fullName evidence="7">4-hydroxybenzoate polyprenyltransferase</fullName>
    </submittedName>
</protein>
<keyword evidence="4 6" id="KW-1133">Transmembrane helix</keyword>
<dbReference type="InterPro" id="IPR050475">
    <property type="entry name" value="Prenyltransferase_related"/>
</dbReference>
<keyword evidence="8" id="KW-1185">Reference proteome</keyword>
<dbReference type="InterPro" id="IPR000537">
    <property type="entry name" value="UbiA_prenyltransferase"/>
</dbReference>
<comment type="subcellular location">
    <subcellularLocation>
        <location evidence="1">Membrane</location>
        <topology evidence="1">Multi-pass membrane protein</topology>
    </subcellularLocation>
</comment>
<evidence type="ECO:0000313" key="8">
    <source>
        <dbReference type="Proteomes" id="UP000542353"/>
    </source>
</evidence>
<keyword evidence="2" id="KW-1003">Cell membrane</keyword>
<dbReference type="Gene3D" id="1.10.357.140">
    <property type="entry name" value="UbiA prenyltransferase"/>
    <property type="match status" value="1"/>
</dbReference>
<evidence type="ECO:0000256" key="4">
    <source>
        <dbReference type="ARBA" id="ARBA00022989"/>
    </source>
</evidence>
<feature type="transmembrane region" description="Helical" evidence="6">
    <location>
        <begin position="205"/>
        <end position="224"/>
    </location>
</feature>
<dbReference type="InterPro" id="IPR036412">
    <property type="entry name" value="HAD-like_sf"/>
</dbReference>
<dbReference type="NCBIfam" id="NF006088">
    <property type="entry name" value="PRK08238.1"/>
    <property type="match status" value="1"/>
</dbReference>
<keyword evidence="5 6" id="KW-0472">Membrane</keyword>
<feature type="transmembrane region" description="Helical" evidence="6">
    <location>
        <begin position="6"/>
        <end position="29"/>
    </location>
</feature>
<dbReference type="Proteomes" id="UP000542353">
    <property type="component" value="Unassembled WGS sequence"/>
</dbReference>
<dbReference type="PANTHER" id="PTHR42723:SF1">
    <property type="entry name" value="CHLOROPHYLL SYNTHASE, CHLOROPLASTIC"/>
    <property type="match status" value="1"/>
</dbReference>
<evidence type="ECO:0000256" key="6">
    <source>
        <dbReference type="SAM" id="Phobius"/>
    </source>
</evidence>
<proteinExistence type="predicted"/>
<accession>A0A7W7Z3I2</accession>
<feature type="transmembrane region" description="Helical" evidence="6">
    <location>
        <begin position="404"/>
        <end position="422"/>
    </location>
</feature>
<feature type="transmembrane region" description="Helical" evidence="6">
    <location>
        <begin position="371"/>
        <end position="392"/>
    </location>
</feature>
<feature type="transmembrane region" description="Helical" evidence="6">
    <location>
        <begin position="299"/>
        <end position="319"/>
    </location>
</feature>
<dbReference type="GO" id="GO:0016765">
    <property type="term" value="F:transferase activity, transferring alkyl or aryl (other than methyl) groups"/>
    <property type="evidence" value="ECO:0007669"/>
    <property type="project" value="InterPro"/>
</dbReference>
<dbReference type="EMBL" id="JACHIH010000008">
    <property type="protein sequence ID" value="MBB5047007.1"/>
    <property type="molecule type" value="Genomic_DNA"/>
</dbReference>
<dbReference type="InterPro" id="IPR044878">
    <property type="entry name" value="UbiA_sf"/>
</dbReference>
<sequence>MKVDTLYEQFASVLLTRPWAAMAAILALFNGRAAFKRRLATLATIDVEHLPVREEFLGYLGEQAATGRELHLATAADQAIASRVAERFPLFKSANGSDPHLNLKGVNKAAHLASRFPDGFVYAGDSSADLPVWKTARAAILVAPAVSVRKAVQAAGIPVERSFEDKPALRTSWLRALRPHQWAKNLIVLVPLALGWRDVTPAGLVTTLLMIGLLCVIASLTYVVNDMADLTADRHHWSKRRRPFASGAIPVRDGLLAVGVVLPIACAAALLIAPLAGLCVLFYVAVTLGYSFGWKRIPLFDTFIISLLFTIRILIGIAAAQLVPSAWLLTFSMFFFFSLAMAKRHTEILRAAEHDMKKLEGRGYQAGDESLTLAFGTAAAMASIVIVVIYLVEEVFARELYSTPAWLWVAPIAIFLFICRIWGLSHRGRMTDDPVAFALRDRVSLGLGVCVAIAIVLAL</sequence>
<dbReference type="GO" id="GO:0016020">
    <property type="term" value="C:membrane"/>
    <property type="evidence" value="ECO:0007669"/>
    <property type="project" value="UniProtKB-SubCell"/>
</dbReference>
<feature type="transmembrane region" description="Helical" evidence="6">
    <location>
        <begin position="244"/>
        <end position="265"/>
    </location>
</feature>
<evidence type="ECO:0000256" key="1">
    <source>
        <dbReference type="ARBA" id="ARBA00004141"/>
    </source>
</evidence>
<name>A0A7W7Z3I2_9BRAD</name>
<comment type="caution">
    <text evidence="7">The sequence shown here is derived from an EMBL/GenBank/DDBJ whole genome shotgun (WGS) entry which is preliminary data.</text>
</comment>
<dbReference type="Gene3D" id="3.40.50.1000">
    <property type="entry name" value="HAD superfamily/HAD-like"/>
    <property type="match status" value="1"/>
</dbReference>
<dbReference type="SUPFAM" id="SSF56784">
    <property type="entry name" value="HAD-like"/>
    <property type="match status" value="1"/>
</dbReference>
<feature type="transmembrane region" description="Helical" evidence="6">
    <location>
        <begin position="271"/>
        <end position="292"/>
    </location>
</feature>
<feature type="transmembrane region" description="Helical" evidence="6">
    <location>
        <begin position="325"/>
        <end position="342"/>
    </location>
</feature>
<dbReference type="AlphaFoldDB" id="A0A7W7Z3I2"/>
<evidence type="ECO:0000313" key="7">
    <source>
        <dbReference type="EMBL" id="MBB5047007.1"/>
    </source>
</evidence>
<evidence type="ECO:0000256" key="3">
    <source>
        <dbReference type="ARBA" id="ARBA00022692"/>
    </source>
</evidence>
<dbReference type="Pfam" id="PF01040">
    <property type="entry name" value="UbiA"/>
    <property type="match status" value="1"/>
</dbReference>
<evidence type="ECO:0000256" key="2">
    <source>
        <dbReference type="ARBA" id="ARBA00022475"/>
    </source>
</evidence>
<gene>
    <name evidence="7" type="ORF">HNR60_001759</name>
</gene>
<dbReference type="PANTHER" id="PTHR42723">
    <property type="entry name" value="CHLOROPHYLL SYNTHASE"/>
    <property type="match status" value="1"/>
</dbReference>